<accession>A0A4V3F921</accession>
<evidence type="ECO:0000313" key="4">
    <source>
        <dbReference type="Proteomes" id="UP000294689"/>
    </source>
</evidence>
<organism evidence="3 4">
    <name type="scientific">Gelidibacter sediminis</name>
    <dbReference type="NCBI Taxonomy" id="1608710"/>
    <lineage>
        <taxon>Bacteria</taxon>
        <taxon>Pseudomonadati</taxon>
        <taxon>Bacteroidota</taxon>
        <taxon>Flavobacteriia</taxon>
        <taxon>Flavobacteriales</taxon>
        <taxon>Flavobacteriaceae</taxon>
        <taxon>Gelidibacter</taxon>
    </lineage>
</organism>
<feature type="domain" description="Ig-like" evidence="2">
    <location>
        <begin position="233"/>
        <end position="337"/>
    </location>
</feature>
<dbReference type="OrthoDB" id="9765926at2"/>
<dbReference type="PROSITE" id="PS50835">
    <property type="entry name" value="IG_LIKE"/>
    <property type="match status" value="1"/>
</dbReference>
<dbReference type="RefSeq" id="WP_133756185.1">
    <property type="nucleotide sequence ID" value="NZ_SOBW01000007.1"/>
</dbReference>
<name>A0A4V3F921_9FLAO</name>
<keyword evidence="4" id="KW-1185">Reference proteome</keyword>
<comment type="caution">
    <text evidence="3">The sequence shown here is derived from an EMBL/GenBank/DDBJ whole genome shotgun (WGS) entry which is preliminary data.</text>
</comment>
<reference evidence="3 4" key="1">
    <citation type="submission" date="2019-03" db="EMBL/GenBank/DDBJ databases">
        <title>Genomic Encyclopedia of Archaeal and Bacterial Type Strains, Phase II (KMG-II): from individual species to whole genera.</title>
        <authorList>
            <person name="Goeker M."/>
        </authorList>
    </citation>
    <scope>NUCLEOTIDE SEQUENCE [LARGE SCALE GENOMIC DNA]</scope>
    <source>
        <strain evidence="3 4">DSM 28135</strain>
    </source>
</reference>
<keyword evidence="1" id="KW-0732">Signal</keyword>
<feature type="signal peptide" evidence="1">
    <location>
        <begin position="1"/>
        <end position="21"/>
    </location>
</feature>
<sequence>MKSFQISLLALACFLCNTAFSQQILVDGTITPKTLIENHLIQGCVETSNIVSPINGTKNGFSSFGYFERGDSNFPFENGIVLTTGKAEAGGNTVISDDLNDGNKKWGADADLETALGITNTLNATAIEFEFASTSNQIQFNYILASEEYQQEFPCNYSDGFAFLIKRAGTTDPFTNIALIPGTNTPVNTNTIHNAIVGYCGASNPEYFEGYSLGATNYNGRTKVMTATAAILPNVKYLIKMVIADQTDHNYDSAVFIEGNSFNATVDLGEDITTCASSLTLNGNIQNPEAKYSWYFDTAVIAAQTQPTLVVDQSGTYTVKIEIPLADSFCTIEDSITIQLSSTQTAQPITDFEVCDDASGDGIELFDLSLKNDEIIKAVPKSTYKISYHYSNEDALSYANAITSPIYNTTSPQKVFVRIEDTVNGCLAYSSFHLVVNTLPNIAPTSEFLICDDETPDGLTEIDLKQHDATITNGNTDLIVSYHQLKSDADSGDKAMESPYSNTSATEHFFARVTNVVTGCVITTDVTLKVLANPVINTGRHYIDACDMDHDGMATFDLNSSINAVLDGAVGMTTSFYESYEEAVLGANPVQNPGNYSNTLPNMQYIYIKVTNAAGCFSITPIELHSNVLLTGTNIKKFSVCTIKGETPIFDLYNIEEVIANELPDITVKFYETREDQIAGNPLNKNLSYTPPMFPYTLYITLDNTVCQEEATIDLVLSPIVEFDSIGSVTYCDTDQDGLTSIDLSSFDYDIYNGQEGYTVRYFLTEKDAKSNTNVLPNLHTNISNPQVYYARATSTITGCSGVNSFEVTVLPAPVTNKASDIVICDNDQDGFSRVNLDDKISEIVPDLYNRSVSFYTTSENAHSKTEAISNTKNYNAKTQIVYTRVENTATGCHAVEPINIIVNTLPIIPSISIYKYCEEDSDGIGNFLFKTKDAEILKGQSGKRTSYYLNSSDAENRINAIDKNKIFSNTVNPQKIYLRVENHTDVNCYATGSFTIEVGSNPKYNAPSDWFVCDDLANDGAEVFNLDERRDEIKKGIPENLNVTFYLSQDNAEKGINPIDGHFRNTQNPQLIYARIDNGNLCKPITSFNIGVIKAPEANPSKPLIKCDTDDDGLVVFNLKDAEVDILNVRQDNLMINYYEDANALRLIKTPTAYASGAKTVYIKISNTITNCYLTLPIELKVNVPQYQSYTTALCLNTGPIMIGPDMVNSNDSYLWSSNQKSREIKIDKIGIYSVIVTTASGCLTTHTFNVIESEPATIEFTDHVDFSDPNNITVTISGIGNYMYQLNNLKPQDSNVFEHVPIGANVITVIDLNGCAEVSKPILVLDTPKFMTPNDDGYFDTWHITGVETLPGTIVYIFDRYGKQLAQLTSTSQGWDGTFNGQKMPSTDYWFVADIKKDNTAFQLKGHFALKR</sequence>
<evidence type="ECO:0000259" key="2">
    <source>
        <dbReference type="PROSITE" id="PS50835"/>
    </source>
</evidence>
<dbReference type="Pfam" id="PF13585">
    <property type="entry name" value="CHU_C"/>
    <property type="match status" value="1"/>
</dbReference>
<gene>
    <name evidence="3" type="ORF">BXY82_0059</name>
</gene>
<dbReference type="InterPro" id="IPR007110">
    <property type="entry name" value="Ig-like_dom"/>
</dbReference>
<protein>
    <submittedName>
        <fullName evidence="3">Gliding motility-associated-like protein</fullName>
    </submittedName>
</protein>
<evidence type="ECO:0000256" key="1">
    <source>
        <dbReference type="SAM" id="SignalP"/>
    </source>
</evidence>
<dbReference type="Proteomes" id="UP000294689">
    <property type="component" value="Unassembled WGS sequence"/>
</dbReference>
<evidence type="ECO:0000313" key="3">
    <source>
        <dbReference type="EMBL" id="TDU42666.1"/>
    </source>
</evidence>
<dbReference type="InterPro" id="IPR026341">
    <property type="entry name" value="T9SS_type_B"/>
</dbReference>
<proteinExistence type="predicted"/>
<dbReference type="NCBIfam" id="TIGR04131">
    <property type="entry name" value="Bac_Flav_CTERM"/>
    <property type="match status" value="1"/>
</dbReference>
<dbReference type="NCBIfam" id="NF038133">
    <property type="entry name" value="choice_anch_L"/>
    <property type="match status" value="1"/>
</dbReference>
<dbReference type="EMBL" id="SOBW01000007">
    <property type="protein sequence ID" value="TDU42666.1"/>
    <property type="molecule type" value="Genomic_DNA"/>
</dbReference>
<feature type="chain" id="PRO_5020239395" evidence="1">
    <location>
        <begin position="22"/>
        <end position="1414"/>
    </location>
</feature>
<dbReference type="InterPro" id="IPR049804">
    <property type="entry name" value="Choice_anch_L"/>
</dbReference>